<evidence type="ECO:0000256" key="1">
    <source>
        <dbReference type="ARBA" id="ARBA00004123"/>
    </source>
</evidence>
<keyword evidence="3" id="KW-0677">Repeat</keyword>
<dbReference type="InterPro" id="IPR007219">
    <property type="entry name" value="XnlR_reg_dom"/>
</dbReference>
<dbReference type="Proteomes" id="UP000054266">
    <property type="component" value="Unassembled WGS sequence"/>
</dbReference>
<evidence type="ECO:0000256" key="2">
    <source>
        <dbReference type="ARBA" id="ARBA00022723"/>
    </source>
</evidence>
<evidence type="ECO:0000259" key="8">
    <source>
        <dbReference type="Pfam" id="PF04082"/>
    </source>
</evidence>
<evidence type="ECO:0000256" key="5">
    <source>
        <dbReference type="ARBA" id="ARBA00022833"/>
    </source>
</evidence>
<dbReference type="STRING" id="5601.A0A0D2FSJ3"/>
<organism evidence="9 10">
    <name type="scientific">Phialophora macrospora</name>
    <dbReference type="NCBI Taxonomy" id="1851006"/>
    <lineage>
        <taxon>Eukaryota</taxon>
        <taxon>Fungi</taxon>
        <taxon>Dikarya</taxon>
        <taxon>Ascomycota</taxon>
        <taxon>Pezizomycotina</taxon>
        <taxon>Eurotiomycetes</taxon>
        <taxon>Chaetothyriomycetidae</taxon>
        <taxon>Chaetothyriales</taxon>
        <taxon>Herpotrichiellaceae</taxon>
        <taxon>Phialophora</taxon>
    </lineage>
</organism>
<dbReference type="GO" id="GO:0000981">
    <property type="term" value="F:DNA-binding transcription factor activity, RNA polymerase II-specific"/>
    <property type="evidence" value="ECO:0007669"/>
    <property type="project" value="InterPro"/>
</dbReference>
<dbReference type="Pfam" id="PF04082">
    <property type="entry name" value="Fungal_trans"/>
    <property type="match status" value="1"/>
</dbReference>
<name>A0A0D2FSJ3_9EURO</name>
<dbReference type="GO" id="GO:0006351">
    <property type="term" value="P:DNA-templated transcription"/>
    <property type="evidence" value="ECO:0007669"/>
    <property type="project" value="InterPro"/>
</dbReference>
<evidence type="ECO:0000256" key="3">
    <source>
        <dbReference type="ARBA" id="ARBA00022737"/>
    </source>
</evidence>
<feature type="domain" description="Xylanolytic transcriptional activator regulatory" evidence="8">
    <location>
        <begin position="398"/>
        <end position="598"/>
    </location>
</feature>
<feature type="compositionally biased region" description="Low complexity" evidence="7">
    <location>
        <begin position="372"/>
        <end position="383"/>
    </location>
</feature>
<dbReference type="AlphaFoldDB" id="A0A0D2FSJ3"/>
<dbReference type="PANTHER" id="PTHR40626">
    <property type="entry name" value="MIP31509P"/>
    <property type="match status" value="1"/>
</dbReference>
<keyword evidence="2" id="KW-0479">Metal-binding</keyword>
<dbReference type="EMBL" id="KN846962">
    <property type="protein sequence ID" value="KIW62999.1"/>
    <property type="molecule type" value="Genomic_DNA"/>
</dbReference>
<reference evidence="9 10" key="1">
    <citation type="submission" date="2015-01" db="EMBL/GenBank/DDBJ databases">
        <title>The Genome Sequence of Capronia semiimmersa CBS27337.</title>
        <authorList>
            <consortium name="The Broad Institute Genomics Platform"/>
            <person name="Cuomo C."/>
            <person name="de Hoog S."/>
            <person name="Gorbushina A."/>
            <person name="Stielow B."/>
            <person name="Teixiera M."/>
            <person name="Abouelleil A."/>
            <person name="Chapman S.B."/>
            <person name="Priest M."/>
            <person name="Young S.K."/>
            <person name="Wortman J."/>
            <person name="Nusbaum C."/>
            <person name="Birren B."/>
        </authorList>
    </citation>
    <scope>NUCLEOTIDE SEQUENCE [LARGE SCALE GENOMIC DNA]</scope>
    <source>
        <strain evidence="9 10">CBS 27337</strain>
    </source>
</reference>
<dbReference type="GO" id="GO:0008270">
    <property type="term" value="F:zinc ion binding"/>
    <property type="evidence" value="ECO:0007669"/>
    <property type="project" value="UniProtKB-KW"/>
</dbReference>
<evidence type="ECO:0000313" key="10">
    <source>
        <dbReference type="Proteomes" id="UP000054266"/>
    </source>
</evidence>
<evidence type="ECO:0000256" key="4">
    <source>
        <dbReference type="ARBA" id="ARBA00022771"/>
    </source>
</evidence>
<dbReference type="GO" id="GO:0000978">
    <property type="term" value="F:RNA polymerase II cis-regulatory region sequence-specific DNA binding"/>
    <property type="evidence" value="ECO:0007669"/>
    <property type="project" value="InterPro"/>
</dbReference>
<feature type="region of interest" description="Disordered" evidence="7">
    <location>
        <begin position="75"/>
        <end position="100"/>
    </location>
</feature>
<dbReference type="GO" id="GO:0005634">
    <property type="term" value="C:nucleus"/>
    <property type="evidence" value="ECO:0007669"/>
    <property type="project" value="UniProtKB-SubCell"/>
</dbReference>
<sequence length="922" mass="101148">MHDSDVLARHIRNHHPIADNGPEDMLIEPVVPSSHPQAMESPQHRSSAVNGVNFALERPTEQSTATVECVRVVPSTDGSSRSTVPAPAPSIPPNARLENRPGDISLTWKSPILGPALRTDNQGSPERAAAVSGDVSNAQPKEHGHFTHTAGELALDHDTIEPCRLSENHHGEPVQNHETSHYSHPQANLMNPTTGQEYFTIPNASPYPEEMDMSGVMDGELTGFDPDDIDFTQTYHVPDLLWLESTIIDLPKLDNLVTSLPTPGEDHTSCQDRPSINALSAERLSRVQKAWPTKLVRPIRLIRRLWQTALQHPADNILCHCRTEPPGHSPERITLTSSRWNMDASCRERLLQDSHQIFGKDESLYATPVDQSSGTPGSSTSTTDEAHFPSVEMLDMSLDLYFQRLHPSMPFVHRATFDARTAPSAVLFPMCLIGLSLLDPRGSRDFVRNEWTKLVYSCRVELTSQALGKRPPYELITAVAASLLVLNLALCISRRLDENEAHMLCIQTLHVSEKHGLFAACDGKELDLDLKGPSSDVQRLWKPWARVESIKRMITCLLIIDATYAALWGTAGVLELDKLEIIPPCKSSLFEAPDAAAFAHEVEANAAPIITIPRMTPKRMSVSVLLSSSPMLGSMGLQALLAAISIQHSVARHRLYPGQLDSSGETQPSAPVERYALDDHAKNIAPLLATIPSSHGDYFDQREHHHPQQQQVLLLWNSLCMSMTVDMDQFELALGRKDAISAQGALSNISTWAQSPVARRAALHASQIFRILAQSRVSEPALLLHEHMIFTAALVLAFYVFKATPAPSSSDQDQAVVSSSSAKLELLQDIDWAEVGTDGFSPATTAQVEHPCSAAKRFIRSGGPVCFGAVDAIVGEQAARKVILTYAHLLDEVAKWDGSDYCEALKAVADFFRSELTEANGA</sequence>
<evidence type="ECO:0000256" key="6">
    <source>
        <dbReference type="ARBA" id="ARBA00023242"/>
    </source>
</evidence>
<comment type="subcellular location">
    <subcellularLocation>
        <location evidence="1">Nucleus</location>
    </subcellularLocation>
</comment>
<accession>A0A0D2FSJ3</accession>
<dbReference type="HOGENOM" id="CLU_008999_1_0_1"/>
<dbReference type="InterPro" id="IPR051059">
    <property type="entry name" value="VerF-like"/>
</dbReference>
<keyword evidence="4" id="KW-0863">Zinc-finger</keyword>
<proteinExistence type="predicted"/>
<gene>
    <name evidence="9" type="ORF">PV04_09882</name>
</gene>
<dbReference type="PANTHER" id="PTHR40626:SF7">
    <property type="entry name" value="TRANSCRIPTION FACTOR, PUTATIVE (AFU_ORTHOLOGUE AFUA_1G04110)-RELATED"/>
    <property type="match status" value="1"/>
</dbReference>
<keyword evidence="10" id="KW-1185">Reference proteome</keyword>
<feature type="region of interest" description="Disordered" evidence="7">
    <location>
        <begin position="366"/>
        <end position="385"/>
    </location>
</feature>
<keyword evidence="5" id="KW-0862">Zinc</keyword>
<keyword evidence="6" id="KW-0539">Nucleus</keyword>
<protein>
    <recommendedName>
        <fullName evidence="8">Xylanolytic transcriptional activator regulatory domain-containing protein</fullName>
    </recommendedName>
</protein>
<evidence type="ECO:0000313" key="9">
    <source>
        <dbReference type="EMBL" id="KIW62999.1"/>
    </source>
</evidence>
<evidence type="ECO:0000256" key="7">
    <source>
        <dbReference type="SAM" id="MobiDB-lite"/>
    </source>
</evidence>
<dbReference type="GO" id="GO:0000785">
    <property type="term" value="C:chromatin"/>
    <property type="evidence" value="ECO:0007669"/>
    <property type="project" value="TreeGrafter"/>
</dbReference>
<dbReference type="CDD" id="cd12148">
    <property type="entry name" value="fungal_TF_MHR"/>
    <property type="match status" value="1"/>
</dbReference>